<sequence>MAGLSHIGLALTIIFVISLVILLSELLFVLWRRRIFHRQALSHHQTTVHGRDPADTNSQSFSDVSSTYCVPFAYSKELLYFYFCMNSSRISRIQPNNSSPPSVTDQSRPDDEELEEVIDVFKLQNIMFGPPRFLFTIKEEEEDKFNHHRDETAANKDYKGSAKLEEYLKAADNVDEESPPTTLSAVLQAAEDEEEIAAESVDNEIAIDMDDNDDDDECCLSPSPPFSTPCESPLYYFTPSASPINPAPSAAFYCDEEHNDFGGPPDCRSFSTN</sequence>
<evidence type="ECO:0000313" key="3">
    <source>
        <dbReference type="Proteomes" id="UP001161247"/>
    </source>
</evidence>
<protein>
    <submittedName>
        <fullName evidence="2">OLC1v1034086C1</fullName>
    </submittedName>
</protein>
<keyword evidence="1" id="KW-0472">Membrane</keyword>
<dbReference type="PANTHER" id="PTHR34054:SF4">
    <property type="entry name" value="PROTEIN, PUTATIVE-RELATED"/>
    <property type="match status" value="1"/>
</dbReference>
<keyword evidence="1" id="KW-0812">Transmembrane</keyword>
<organism evidence="2 3">
    <name type="scientific">Oldenlandia corymbosa var. corymbosa</name>
    <dbReference type="NCBI Taxonomy" id="529605"/>
    <lineage>
        <taxon>Eukaryota</taxon>
        <taxon>Viridiplantae</taxon>
        <taxon>Streptophyta</taxon>
        <taxon>Embryophyta</taxon>
        <taxon>Tracheophyta</taxon>
        <taxon>Spermatophyta</taxon>
        <taxon>Magnoliopsida</taxon>
        <taxon>eudicotyledons</taxon>
        <taxon>Gunneridae</taxon>
        <taxon>Pentapetalae</taxon>
        <taxon>asterids</taxon>
        <taxon>lamiids</taxon>
        <taxon>Gentianales</taxon>
        <taxon>Rubiaceae</taxon>
        <taxon>Rubioideae</taxon>
        <taxon>Spermacoceae</taxon>
        <taxon>Hedyotis-Oldenlandia complex</taxon>
        <taxon>Oldenlandia</taxon>
    </lineage>
</organism>
<evidence type="ECO:0000256" key="1">
    <source>
        <dbReference type="SAM" id="Phobius"/>
    </source>
</evidence>
<gene>
    <name evidence="2" type="ORF">OLC1_LOCUS8053</name>
</gene>
<dbReference type="AlphaFoldDB" id="A0AAV1CPW8"/>
<dbReference type="PANTHER" id="PTHR34054">
    <property type="entry name" value="EXPRESSED PROTEIN"/>
    <property type="match status" value="1"/>
</dbReference>
<accession>A0AAV1CPW8</accession>
<reference evidence="2" key="1">
    <citation type="submission" date="2023-03" db="EMBL/GenBank/DDBJ databases">
        <authorList>
            <person name="Julca I."/>
        </authorList>
    </citation>
    <scope>NUCLEOTIDE SEQUENCE</scope>
</reference>
<dbReference type="InterPro" id="IPR045884">
    <property type="entry name" value="At5g59350-like"/>
</dbReference>
<keyword evidence="1" id="KW-1133">Transmembrane helix</keyword>
<feature type="transmembrane region" description="Helical" evidence="1">
    <location>
        <begin position="6"/>
        <end position="31"/>
    </location>
</feature>
<proteinExistence type="predicted"/>
<name>A0AAV1CPW8_OLDCO</name>
<evidence type="ECO:0000313" key="2">
    <source>
        <dbReference type="EMBL" id="CAI9097615.1"/>
    </source>
</evidence>
<dbReference type="EMBL" id="OX459120">
    <property type="protein sequence ID" value="CAI9097615.1"/>
    <property type="molecule type" value="Genomic_DNA"/>
</dbReference>
<keyword evidence="3" id="KW-1185">Reference proteome</keyword>
<dbReference type="Proteomes" id="UP001161247">
    <property type="component" value="Chromosome 3"/>
</dbReference>